<dbReference type="Proteomes" id="UP001208570">
    <property type="component" value="Unassembled WGS sequence"/>
</dbReference>
<keyword evidence="2" id="KW-1185">Reference proteome</keyword>
<organism evidence="1 2">
    <name type="scientific">Paralvinella palmiformis</name>
    <dbReference type="NCBI Taxonomy" id="53620"/>
    <lineage>
        <taxon>Eukaryota</taxon>
        <taxon>Metazoa</taxon>
        <taxon>Spiralia</taxon>
        <taxon>Lophotrochozoa</taxon>
        <taxon>Annelida</taxon>
        <taxon>Polychaeta</taxon>
        <taxon>Sedentaria</taxon>
        <taxon>Canalipalpata</taxon>
        <taxon>Terebellida</taxon>
        <taxon>Terebelliformia</taxon>
        <taxon>Alvinellidae</taxon>
        <taxon>Paralvinella</taxon>
    </lineage>
</organism>
<feature type="non-terminal residue" evidence="1">
    <location>
        <position position="1"/>
    </location>
</feature>
<protein>
    <submittedName>
        <fullName evidence="1">Uncharacterized protein</fullName>
    </submittedName>
</protein>
<sequence>TKLLNRNHLALIRPYYTWINGNKLADFFYSILFGFSASRIRRGL</sequence>
<evidence type="ECO:0000313" key="2">
    <source>
        <dbReference type="Proteomes" id="UP001208570"/>
    </source>
</evidence>
<name>A0AAD9JZ82_9ANNE</name>
<evidence type="ECO:0000313" key="1">
    <source>
        <dbReference type="EMBL" id="KAK2161762.1"/>
    </source>
</evidence>
<reference evidence="1" key="1">
    <citation type="journal article" date="2023" name="Mol. Biol. Evol.">
        <title>Third-Generation Sequencing Reveals the Adaptive Role of the Epigenome in Three Deep-Sea Polychaetes.</title>
        <authorList>
            <person name="Perez M."/>
            <person name="Aroh O."/>
            <person name="Sun Y."/>
            <person name="Lan Y."/>
            <person name="Juniper S.K."/>
            <person name="Young C.R."/>
            <person name="Angers B."/>
            <person name="Qian P.Y."/>
        </authorList>
    </citation>
    <scope>NUCLEOTIDE SEQUENCE</scope>
    <source>
        <strain evidence="1">P08H-3</strain>
    </source>
</reference>
<gene>
    <name evidence="1" type="ORF">LSH36_110g04006</name>
</gene>
<proteinExistence type="predicted"/>
<comment type="caution">
    <text evidence="1">The sequence shown here is derived from an EMBL/GenBank/DDBJ whole genome shotgun (WGS) entry which is preliminary data.</text>
</comment>
<dbReference type="EMBL" id="JAODUP010000110">
    <property type="protein sequence ID" value="KAK2161762.1"/>
    <property type="molecule type" value="Genomic_DNA"/>
</dbReference>
<accession>A0AAD9JZ82</accession>
<dbReference type="AlphaFoldDB" id="A0AAD9JZ82"/>